<dbReference type="InterPro" id="IPR001624">
    <property type="entry name" value="FliE"/>
</dbReference>
<dbReference type="RefSeq" id="WP_086064653.1">
    <property type="nucleotide sequence ID" value="NZ_CP021108.1"/>
</dbReference>
<evidence type="ECO:0000256" key="4">
    <source>
        <dbReference type="HAMAP-Rule" id="MF_00724"/>
    </source>
</evidence>
<accession>A0A1W6YK84</accession>
<evidence type="ECO:0000256" key="1">
    <source>
        <dbReference type="ARBA" id="ARBA00004117"/>
    </source>
</evidence>
<dbReference type="STRING" id="1416806.CAL12_12030"/>
<dbReference type="Proteomes" id="UP000194151">
    <property type="component" value="Chromosome"/>
</dbReference>
<evidence type="ECO:0000313" key="6">
    <source>
        <dbReference type="EMBL" id="ARP81462.1"/>
    </source>
</evidence>
<protein>
    <recommendedName>
        <fullName evidence="4 5">Flagellar hook-basal body complex protein FliE</fullName>
    </recommendedName>
</protein>
<dbReference type="Pfam" id="PF02049">
    <property type="entry name" value="FliE"/>
    <property type="match status" value="1"/>
</dbReference>
<dbReference type="GO" id="GO:0005198">
    <property type="term" value="F:structural molecule activity"/>
    <property type="evidence" value="ECO:0007669"/>
    <property type="project" value="UniProtKB-UniRule"/>
</dbReference>
<proteinExistence type="inferred from homology"/>
<evidence type="ECO:0000256" key="3">
    <source>
        <dbReference type="ARBA" id="ARBA00023143"/>
    </source>
</evidence>
<dbReference type="PANTHER" id="PTHR34653">
    <property type="match status" value="1"/>
</dbReference>
<keyword evidence="7" id="KW-1185">Reference proteome</keyword>
<comment type="subcellular location">
    <subcellularLocation>
        <location evidence="1 4">Bacterial flagellum basal body</location>
    </subcellularLocation>
</comment>
<dbReference type="PANTHER" id="PTHR34653:SF1">
    <property type="entry name" value="FLAGELLAR HOOK-BASAL BODY COMPLEX PROTEIN FLIE"/>
    <property type="match status" value="1"/>
</dbReference>
<keyword evidence="6" id="KW-0282">Flagellum</keyword>
<sequence length="118" mass="12177">MAIAGLAGIENMLERMRQVVRVAEGGALDGTNGMQAASNGASAIGGGFAAELQRSLQRVSGAQNAAVTQAKAFELGAPNVSLNDVIVDMQKANVGFQTAVQVRNRLVSAYKEISSLTV</sequence>
<dbReference type="EMBL" id="CP021108">
    <property type="protein sequence ID" value="ARP81462.1"/>
    <property type="molecule type" value="Genomic_DNA"/>
</dbReference>
<keyword evidence="6" id="KW-0966">Cell projection</keyword>
<keyword evidence="6" id="KW-0969">Cilium</keyword>
<keyword evidence="3 4" id="KW-0975">Bacterial flagellum</keyword>
<dbReference type="AlphaFoldDB" id="A0A1W6YK84"/>
<dbReference type="PRINTS" id="PR01006">
    <property type="entry name" value="FLGHOOKFLIE"/>
</dbReference>
<dbReference type="OrthoDB" id="8909229at2"/>
<organism evidence="6 7">
    <name type="scientific">Bordetella genomosp. 8</name>
    <dbReference type="NCBI Taxonomy" id="1416806"/>
    <lineage>
        <taxon>Bacteria</taxon>
        <taxon>Pseudomonadati</taxon>
        <taxon>Pseudomonadota</taxon>
        <taxon>Betaproteobacteria</taxon>
        <taxon>Burkholderiales</taxon>
        <taxon>Alcaligenaceae</taxon>
        <taxon>Bordetella</taxon>
    </lineage>
</organism>
<reference evidence="6 7" key="1">
    <citation type="submission" date="2017-05" db="EMBL/GenBank/DDBJ databases">
        <title>Complete and WGS of Bordetella genogroups.</title>
        <authorList>
            <person name="Spilker T."/>
            <person name="LiPuma J."/>
        </authorList>
    </citation>
    <scope>NUCLEOTIDE SEQUENCE [LARGE SCALE GENOMIC DNA]</scope>
    <source>
        <strain evidence="6 7">AU19157</strain>
    </source>
</reference>
<name>A0A1W6YK84_9BORD</name>
<gene>
    <name evidence="4" type="primary">fliE</name>
    <name evidence="6" type="ORF">CAL12_12030</name>
</gene>
<dbReference type="KEGG" id="bgv:CAL12_12030"/>
<evidence type="ECO:0000256" key="5">
    <source>
        <dbReference type="NCBIfam" id="TIGR00205"/>
    </source>
</evidence>
<comment type="similarity">
    <text evidence="2 4">Belongs to the FliE family.</text>
</comment>
<dbReference type="NCBIfam" id="TIGR00205">
    <property type="entry name" value="fliE"/>
    <property type="match status" value="1"/>
</dbReference>
<dbReference type="HAMAP" id="MF_00724">
    <property type="entry name" value="FliE"/>
    <property type="match status" value="1"/>
</dbReference>
<evidence type="ECO:0000256" key="2">
    <source>
        <dbReference type="ARBA" id="ARBA00009272"/>
    </source>
</evidence>
<dbReference type="GO" id="GO:0071973">
    <property type="term" value="P:bacterial-type flagellum-dependent cell motility"/>
    <property type="evidence" value="ECO:0007669"/>
    <property type="project" value="InterPro"/>
</dbReference>
<dbReference type="GO" id="GO:0003774">
    <property type="term" value="F:cytoskeletal motor activity"/>
    <property type="evidence" value="ECO:0007669"/>
    <property type="project" value="InterPro"/>
</dbReference>
<evidence type="ECO:0000313" key="7">
    <source>
        <dbReference type="Proteomes" id="UP000194151"/>
    </source>
</evidence>
<dbReference type="GO" id="GO:0009425">
    <property type="term" value="C:bacterial-type flagellum basal body"/>
    <property type="evidence" value="ECO:0007669"/>
    <property type="project" value="UniProtKB-SubCell"/>
</dbReference>